<keyword evidence="5" id="KW-0349">Heme</keyword>
<dbReference type="PRINTS" id="PR00161">
    <property type="entry name" value="NIHGNASECYTB"/>
</dbReference>
<dbReference type="SUPFAM" id="SSF81342">
    <property type="entry name" value="Transmembrane di-heme cytochromes"/>
    <property type="match status" value="1"/>
</dbReference>
<sequence length="256" mass="30151">MATTFNYKRVYVWELPVRFFHWVTAFSTTILIITGFIIADPPAINANVEATNSFWFGYIRAIHFITAYILIANLIFRVYWAFTGNQFANWRNFIPYTKKGIHNIIHVLKVDIFLMKDTEHKLYNISIGHNYLAAFSYFIMALFFLLQVMTGLSLIADTSSWWFPSMFKWVSTMFGGDIVTRYIHHILTWLFMAFVVIHVYLVLFHDYVEARGEASSMISGFKFVRAERLKESESEIIDKAEKITWKKKNKKTQKEK</sequence>
<feature type="domain" description="Cytochrome b561 bacterial/Ni-hydrogenase" evidence="13">
    <location>
        <begin position="12"/>
        <end position="220"/>
    </location>
</feature>
<feature type="transmembrane region" description="Helical" evidence="12">
    <location>
        <begin position="131"/>
        <end position="156"/>
    </location>
</feature>
<dbReference type="NCBIfam" id="TIGR02125">
    <property type="entry name" value="CytB-hydogenase"/>
    <property type="match status" value="1"/>
</dbReference>
<dbReference type="OrthoDB" id="197262at2"/>
<evidence type="ECO:0000256" key="2">
    <source>
        <dbReference type="ARBA" id="ARBA00008622"/>
    </source>
</evidence>
<evidence type="ECO:0000256" key="11">
    <source>
        <dbReference type="ARBA" id="ARBA00023136"/>
    </source>
</evidence>
<dbReference type="GO" id="GO:0022904">
    <property type="term" value="P:respiratory electron transport chain"/>
    <property type="evidence" value="ECO:0007669"/>
    <property type="project" value="InterPro"/>
</dbReference>
<organism evidence="14 15">
    <name type="scientific">Lutibacter profundi</name>
    <dbReference type="NCBI Taxonomy" id="1622118"/>
    <lineage>
        <taxon>Bacteria</taxon>
        <taxon>Pseudomonadati</taxon>
        <taxon>Bacteroidota</taxon>
        <taxon>Flavobacteriia</taxon>
        <taxon>Flavobacteriales</taxon>
        <taxon>Flavobacteriaceae</taxon>
        <taxon>Lutibacter</taxon>
    </lineage>
</organism>
<keyword evidence="8" id="KW-0249">Electron transport</keyword>
<evidence type="ECO:0000256" key="12">
    <source>
        <dbReference type="SAM" id="Phobius"/>
    </source>
</evidence>
<dbReference type="PANTHER" id="PTHR30485:SF0">
    <property type="entry name" value="NI_FE-HYDROGENASE 1 B-TYPE CYTOCHROME SUBUNIT-RELATED"/>
    <property type="match status" value="1"/>
</dbReference>
<dbReference type="Proteomes" id="UP000059672">
    <property type="component" value="Chromosome"/>
</dbReference>
<evidence type="ECO:0000256" key="5">
    <source>
        <dbReference type="ARBA" id="ARBA00022617"/>
    </source>
</evidence>
<dbReference type="EMBL" id="CP013355">
    <property type="protein sequence ID" value="AMC11032.1"/>
    <property type="molecule type" value="Genomic_DNA"/>
</dbReference>
<dbReference type="GO" id="GO:0005886">
    <property type="term" value="C:plasma membrane"/>
    <property type="evidence" value="ECO:0007669"/>
    <property type="project" value="UniProtKB-SubCell"/>
</dbReference>
<comment type="subcellular location">
    <subcellularLocation>
        <location evidence="1">Cell membrane</location>
        <topology evidence="1">Multi-pass membrane protein</topology>
    </subcellularLocation>
</comment>
<keyword evidence="9 12" id="KW-1133">Transmembrane helix</keyword>
<evidence type="ECO:0000256" key="9">
    <source>
        <dbReference type="ARBA" id="ARBA00022989"/>
    </source>
</evidence>
<evidence type="ECO:0000256" key="8">
    <source>
        <dbReference type="ARBA" id="ARBA00022982"/>
    </source>
</evidence>
<comment type="similarity">
    <text evidence="2">Belongs to the HupC/HyaC/HydC family.</text>
</comment>
<reference evidence="14 15" key="2">
    <citation type="journal article" date="2016" name="Int. J. Syst. Evol. Microbiol.">
        <title>Lutibacter profundi sp. nov., isolated from a deep-sea hydrothermal system on the Arctic Mid-Ocean Ridge and emended description of the genus Lutibacter.</title>
        <authorList>
            <person name="Le Moine Bauer S."/>
            <person name="Roalkvam I."/>
            <person name="Steen I.H."/>
            <person name="Dahle H."/>
        </authorList>
    </citation>
    <scope>NUCLEOTIDE SEQUENCE [LARGE SCALE GENOMIC DNA]</scope>
    <source>
        <strain evidence="14 15">LP1</strain>
    </source>
</reference>
<keyword evidence="10" id="KW-0408">Iron</keyword>
<evidence type="ECO:0000313" key="15">
    <source>
        <dbReference type="Proteomes" id="UP000059672"/>
    </source>
</evidence>
<dbReference type="KEGG" id="lut:Lupro_07125"/>
<evidence type="ECO:0000256" key="3">
    <source>
        <dbReference type="ARBA" id="ARBA00022448"/>
    </source>
</evidence>
<protein>
    <submittedName>
        <fullName evidence="14">Hydrogenase</fullName>
    </submittedName>
</protein>
<evidence type="ECO:0000256" key="6">
    <source>
        <dbReference type="ARBA" id="ARBA00022692"/>
    </source>
</evidence>
<evidence type="ECO:0000313" key="14">
    <source>
        <dbReference type="EMBL" id="AMC11032.1"/>
    </source>
</evidence>
<dbReference type="GO" id="GO:0009055">
    <property type="term" value="F:electron transfer activity"/>
    <property type="evidence" value="ECO:0007669"/>
    <property type="project" value="InterPro"/>
</dbReference>
<proteinExistence type="inferred from homology"/>
<keyword evidence="6 12" id="KW-0812">Transmembrane</keyword>
<evidence type="ECO:0000256" key="10">
    <source>
        <dbReference type="ARBA" id="ARBA00023004"/>
    </source>
</evidence>
<evidence type="ECO:0000256" key="4">
    <source>
        <dbReference type="ARBA" id="ARBA00022475"/>
    </source>
</evidence>
<dbReference type="STRING" id="1622118.Lupro_07125"/>
<feature type="transmembrane region" description="Helical" evidence="12">
    <location>
        <begin position="20"/>
        <end position="38"/>
    </location>
</feature>
<evidence type="ECO:0000256" key="1">
    <source>
        <dbReference type="ARBA" id="ARBA00004651"/>
    </source>
</evidence>
<dbReference type="RefSeq" id="WP_068207949.1">
    <property type="nucleotide sequence ID" value="NZ_CP013355.1"/>
</dbReference>
<name>A0A109RNW7_9FLAO</name>
<keyword evidence="7" id="KW-0479">Metal-binding</keyword>
<keyword evidence="11 12" id="KW-0472">Membrane</keyword>
<keyword evidence="15" id="KW-1185">Reference proteome</keyword>
<dbReference type="Pfam" id="PF01292">
    <property type="entry name" value="Ni_hydr_CYTB"/>
    <property type="match status" value="1"/>
</dbReference>
<dbReference type="PANTHER" id="PTHR30485">
    <property type="entry name" value="NI/FE-HYDROGENASE 1 B-TYPE CYTOCHROME SUBUNIT"/>
    <property type="match status" value="1"/>
</dbReference>
<feature type="transmembrane region" description="Helical" evidence="12">
    <location>
        <begin position="58"/>
        <end position="82"/>
    </location>
</feature>
<evidence type="ECO:0000256" key="7">
    <source>
        <dbReference type="ARBA" id="ARBA00022723"/>
    </source>
</evidence>
<dbReference type="InterPro" id="IPR000516">
    <property type="entry name" value="Ni-dep_Hydgase_cyt-B"/>
</dbReference>
<dbReference type="GO" id="GO:0005506">
    <property type="term" value="F:iron ion binding"/>
    <property type="evidence" value="ECO:0007669"/>
    <property type="project" value="InterPro"/>
</dbReference>
<evidence type="ECO:0000259" key="13">
    <source>
        <dbReference type="Pfam" id="PF01292"/>
    </source>
</evidence>
<dbReference type="InterPro" id="IPR051542">
    <property type="entry name" value="Hydrogenase_cytochrome"/>
</dbReference>
<gene>
    <name evidence="14" type="ORF">Lupro_07125</name>
</gene>
<dbReference type="Gene3D" id="1.20.950.20">
    <property type="entry name" value="Transmembrane di-heme cytochromes, Chain C"/>
    <property type="match status" value="1"/>
</dbReference>
<dbReference type="InterPro" id="IPR016174">
    <property type="entry name" value="Di-haem_cyt_TM"/>
</dbReference>
<reference evidence="15" key="1">
    <citation type="submission" date="2015-12" db="EMBL/GenBank/DDBJ databases">
        <title>Complete genome sequence of Lutibacter profundus strain LP1.</title>
        <authorList>
            <person name="Wissuwa J."/>
            <person name="Le Moine Bauer S."/>
            <person name="Stokke R."/>
            <person name="Dahle H."/>
            <person name="Steen I.H."/>
        </authorList>
    </citation>
    <scope>NUCLEOTIDE SEQUENCE [LARGE SCALE GENOMIC DNA]</scope>
    <source>
        <strain evidence="15">LP1</strain>
    </source>
</reference>
<dbReference type="GO" id="GO:0020037">
    <property type="term" value="F:heme binding"/>
    <property type="evidence" value="ECO:0007669"/>
    <property type="project" value="TreeGrafter"/>
</dbReference>
<dbReference type="AlphaFoldDB" id="A0A109RNW7"/>
<keyword evidence="4" id="KW-1003">Cell membrane</keyword>
<dbReference type="InterPro" id="IPR011577">
    <property type="entry name" value="Cyt_b561_bac/Ni-Hgenase"/>
</dbReference>
<keyword evidence="3" id="KW-0813">Transport</keyword>
<accession>A0A109RNW7</accession>
<feature type="transmembrane region" description="Helical" evidence="12">
    <location>
        <begin position="182"/>
        <end position="203"/>
    </location>
</feature>